<feature type="transmembrane region" description="Helical" evidence="1">
    <location>
        <begin position="162"/>
        <end position="187"/>
    </location>
</feature>
<dbReference type="EMBL" id="JACJHX010000007">
    <property type="protein sequence ID" value="MBA9027218.1"/>
    <property type="molecule type" value="Genomic_DNA"/>
</dbReference>
<keyword evidence="3" id="KW-1185">Reference proteome</keyword>
<name>A0ABR6CQA4_9BACI</name>
<feature type="transmembrane region" description="Helical" evidence="1">
    <location>
        <begin position="76"/>
        <end position="96"/>
    </location>
</feature>
<keyword evidence="1" id="KW-0812">Transmembrane</keyword>
<evidence type="ECO:0000313" key="3">
    <source>
        <dbReference type="Proteomes" id="UP000626697"/>
    </source>
</evidence>
<dbReference type="PIRSF" id="PIRSF036710">
    <property type="entry name" value="YphA_Bacsu"/>
    <property type="match status" value="1"/>
</dbReference>
<feature type="transmembrane region" description="Helical" evidence="1">
    <location>
        <begin position="29"/>
        <end position="46"/>
    </location>
</feature>
<dbReference type="Proteomes" id="UP000626697">
    <property type="component" value="Unassembled WGS sequence"/>
</dbReference>
<dbReference type="InterPro" id="IPR014617">
    <property type="entry name" value="YphA_Bacsu"/>
</dbReference>
<dbReference type="RefSeq" id="WP_182502801.1">
    <property type="nucleotide sequence ID" value="NZ_JACJHX010000007.1"/>
</dbReference>
<organism evidence="2 3">
    <name type="scientific">Peribacillus huizhouensis</name>
    <dbReference type="NCBI Taxonomy" id="1501239"/>
    <lineage>
        <taxon>Bacteria</taxon>
        <taxon>Bacillati</taxon>
        <taxon>Bacillota</taxon>
        <taxon>Bacilli</taxon>
        <taxon>Bacillales</taxon>
        <taxon>Bacillaceae</taxon>
        <taxon>Peribacillus</taxon>
    </lineage>
</organism>
<keyword evidence="1" id="KW-0472">Membrane</keyword>
<feature type="transmembrane region" description="Helical" evidence="1">
    <location>
        <begin position="52"/>
        <end position="69"/>
    </location>
</feature>
<gene>
    <name evidence="2" type="ORF">HNP81_002508</name>
</gene>
<dbReference type="Pfam" id="PF24124">
    <property type="entry name" value="YphA"/>
    <property type="match status" value="1"/>
</dbReference>
<accession>A0ABR6CQA4</accession>
<comment type="caution">
    <text evidence="2">The sequence shown here is derived from an EMBL/GenBank/DDBJ whole genome shotgun (WGS) entry which is preliminary data.</text>
</comment>
<feature type="transmembrane region" description="Helical" evidence="1">
    <location>
        <begin position="131"/>
        <end position="150"/>
    </location>
</feature>
<protein>
    <submittedName>
        <fullName evidence="2">Uncharacterized protein</fullName>
    </submittedName>
</protein>
<keyword evidence="1" id="KW-1133">Transmembrane helix</keyword>
<reference evidence="2 3" key="1">
    <citation type="submission" date="2020-08" db="EMBL/GenBank/DDBJ databases">
        <title>Genomic Encyclopedia of Type Strains, Phase IV (KMG-IV): sequencing the most valuable type-strain genomes for metagenomic binning, comparative biology and taxonomic classification.</title>
        <authorList>
            <person name="Goeker M."/>
        </authorList>
    </citation>
    <scope>NUCLEOTIDE SEQUENCE [LARGE SCALE GENOMIC DNA]</scope>
    <source>
        <strain evidence="2 3">DSM 105481</strain>
    </source>
</reference>
<sequence length="202" mass="23600">MEGLIFYWIGWIAWVIIMFFFSKTQVYRFQLLFHLLAVIGMAEYFLHIGRYSIGLAGIYLLFVVLIYHRRLSLLQFVYFMLSSLIIALGYASFQLFSILDPLWVFVNPTWLAAVMIHFLTLFLYKSFKQRISSILIGMIWGDGIFMIAMVHNSLPYSATSYILLDMITISLTASLIWSGIEWLSVFVMNYMQSKFQTGQKQL</sequence>
<feature type="transmembrane region" description="Helical" evidence="1">
    <location>
        <begin position="102"/>
        <end position="124"/>
    </location>
</feature>
<proteinExistence type="predicted"/>
<evidence type="ECO:0000256" key="1">
    <source>
        <dbReference type="SAM" id="Phobius"/>
    </source>
</evidence>
<feature type="transmembrane region" description="Helical" evidence="1">
    <location>
        <begin position="6"/>
        <end position="22"/>
    </location>
</feature>
<evidence type="ECO:0000313" key="2">
    <source>
        <dbReference type="EMBL" id="MBA9027218.1"/>
    </source>
</evidence>